<protein>
    <submittedName>
        <fullName evidence="3">DUF1624 domain-containing protein</fullName>
    </submittedName>
</protein>
<feature type="transmembrane region" description="Helical" evidence="1">
    <location>
        <begin position="50"/>
        <end position="70"/>
    </location>
</feature>
<organism evidence="3 4">
    <name type="scientific">Chitinophaga barathri</name>
    <dbReference type="NCBI Taxonomy" id="1647451"/>
    <lineage>
        <taxon>Bacteria</taxon>
        <taxon>Pseudomonadati</taxon>
        <taxon>Bacteroidota</taxon>
        <taxon>Chitinophagia</taxon>
        <taxon>Chitinophagales</taxon>
        <taxon>Chitinophagaceae</taxon>
        <taxon>Chitinophaga</taxon>
    </lineage>
</organism>
<dbReference type="EMBL" id="RMBX01000007">
    <property type="protein sequence ID" value="RPD40470.1"/>
    <property type="molecule type" value="Genomic_DNA"/>
</dbReference>
<dbReference type="RefSeq" id="WP_120517212.1">
    <property type="nucleotide sequence ID" value="NZ_QXZY01000008.1"/>
</dbReference>
<keyword evidence="1" id="KW-0472">Membrane</keyword>
<feature type="transmembrane region" description="Helical" evidence="1">
    <location>
        <begin position="82"/>
        <end position="100"/>
    </location>
</feature>
<dbReference type="Proteomes" id="UP000279089">
    <property type="component" value="Unassembled WGS sequence"/>
</dbReference>
<feature type="transmembrane region" description="Helical" evidence="1">
    <location>
        <begin position="304"/>
        <end position="322"/>
    </location>
</feature>
<dbReference type="PANTHER" id="PTHR31061">
    <property type="entry name" value="LD22376P"/>
    <property type="match status" value="1"/>
</dbReference>
<feature type="transmembrane region" description="Helical" evidence="1">
    <location>
        <begin position="12"/>
        <end position="30"/>
    </location>
</feature>
<dbReference type="AlphaFoldDB" id="A0A3N4MK50"/>
<proteinExistence type="predicted"/>
<evidence type="ECO:0000313" key="3">
    <source>
        <dbReference type="EMBL" id="RPD40470.1"/>
    </source>
</evidence>
<dbReference type="InterPro" id="IPR012429">
    <property type="entry name" value="HGSNAT_cat"/>
</dbReference>
<reference evidence="4" key="1">
    <citation type="submission" date="2018-11" db="EMBL/GenBank/DDBJ databases">
        <title>Chitinophaga lutea sp.nov., isolate from arsenic contaminated soil.</title>
        <authorList>
            <person name="Zong Y."/>
        </authorList>
    </citation>
    <scope>NUCLEOTIDE SEQUENCE [LARGE SCALE GENOMIC DNA]</scope>
    <source>
        <strain evidence="4">YLT18</strain>
    </source>
</reference>
<dbReference type="PANTHER" id="PTHR31061:SF24">
    <property type="entry name" value="LD22376P"/>
    <property type="match status" value="1"/>
</dbReference>
<feature type="transmembrane region" description="Helical" evidence="1">
    <location>
        <begin position="145"/>
        <end position="164"/>
    </location>
</feature>
<dbReference type="OrthoDB" id="9788724at2"/>
<accession>A0A3N4MK50</accession>
<feature type="transmembrane region" description="Helical" evidence="1">
    <location>
        <begin position="342"/>
        <end position="365"/>
    </location>
</feature>
<feature type="transmembrane region" description="Helical" evidence="1">
    <location>
        <begin position="120"/>
        <end position="138"/>
    </location>
</feature>
<evidence type="ECO:0000259" key="2">
    <source>
        <dbReference type="Pfam" id="PF07786"/>
    </source>
</evidence>
<comment type="caution">
    <text evidence="3">The sequence shown here is derived from an EMBL/GenBank/DDBJ whole genome shotgun (WGS) entry which is preliminary data.</text>
</comment>
<sequence length="375" mass="42372">MNQNQRFLSLDVFRGLTVAGMILVNTPGSWSHVYGPLLHAKWHGCTPTDLVFPFFLFAVGNAMSFAMKKFDQLSNAQVLGKILKRTALIFIIGLLLNLFPFVKYDGDGNMVMKSLDTLRIFGVLQRIALCYGIGALLIHYLKPKGAFIATCVLLLGYWAILYFLGGSDPYSLEGHIGLQVDRAILGEKHMYHGEGIAFDPEGLLSTIPAIGNVVFGFLVGRFVQQNRHSRNMLMKLVLAGTIMVAVALLWNTVFPINKKIWTSSYVLYTVGIATLLLSIFIWLIELKGLRAGTYFFEVFGKNPLFIYVMSGVIVKLYFLFRIGPENENLYGWLYGHVFQPAFGDYPGSLLFGLFHVLILWLLGWWMDRRKIYIRV</sequence>
<feature type="transmembrane region" description="Helical" evidence="1">
    <location>
        <begin position="265"/>
        <end position="284"/>
    </location>
</feature>
<evidence type="ECO:0000313" key="4">
    <source>
        <dbReference type="Proteomes" id="UP000279089"/>
    </source>
</evidence>
<evidence type="ECO:0000256" key="1">
    <source>
        <dbReference type="SAM" id="Phobius"/>
    </source>
</evidence>
<feature type="domain" description="Heparan-alpha-glucosaminide N-acetyltransferase catalytic" evidence="2">
    <location>
        <begin position="6"/>
        <end position="159"/>
    </location>
</feature>
<keyword evidence="1" id="KW-1133">Transmembrane helix</keyword>
<keyword evidence="1" id="KW-0812">Transmembrane</keyword>
<dbReference type="Pfam" id="PF07786">
    <property type="entry name" value="HGSNAT_cat"/>
    <property type="match status" value="1"/>
</dbReference>
<keyword evidence="4" id="KW-1185">Reference proteome</keyword>
<name>A0A3N4MK50_9BACT</name>
<gene>
    <name evidence="3" type="ORF">EG028_14285</name>
</gene>
<feature type="transmembrane region" description="Helical" evidence="1">
    <location>
        <begin position="202"/>
        <end position="220"/>
    </location>
</feature>
<feature type="transmembrane region" description="Helical" evidence="1">
    <location>
        <begin position="232"/>
        <end position="253"/>
    </location>
</feature>